<proteinExistence type="predicted"/>
<protein>
    <recommendedName>
        <fullName evidence="4">Lipoprotein</fullName>
    </recommendedName>
</protein>
<dbReference type="AlphaFoldDB" id="A0A7X9NS84"/>
<dbReference type="EMBL" id="JABAGI010000020">
    <property type="protein sequence ID" value="NME62874.1"/>
    <property type="molecule type" value="Genomic_DNA"/>
</dbReference>
<sequence>MKQCIRSVVAAVIAIITAAALAGCGTGGAGNIHMDSVKDAADRLVKAIASGDAKTIMTTMSKDTQSRIKLLKVKPDKPVTDVKVSSVSDHRAIIAYKIAGKSMTTKIGFELQVDNNGEPHYYVEDIPFVWANAPDAKIGGVTIPYLADNAPQAYVLPGEYHITYEDDTASVDTNAPLGLAAAVNFETDKSNHSDYVSRNGINLFTVAKQGKGYRQALSNALDDMANRQFCAYATSDNEMPACEAALGSDREVDVSQVTVTPGSRLDDPTFSGTVRLVILPGGTYLIDPGEDAVVKEVDINQLEPVVTVQAPAESEQGVVTLTVELTGIDSVIHQLEREAA</sequence>
<organism evidence="2 3">
    <name type="scientific">Bifidobacterium thermophilum</name>
    <dbReference type="NCBI Taxonomy" id="33905"/>
    <lineage>
        <taxon>Bacteria</taxon>
        <taxon>Bacillati</taxon>
        <taxon>Actinomycetota</taxon>
        <taxon>Actinomycetes</taxon>
        <taxon>Bifidobacteriales</taxon>
        <taxon>Bifidobacteriaceae</taxon>
        <taxon>Bifidobacterium</taxon>
    </lineage>
</organism>
<evidence type="ECO:0008006" key="4">
    <source>
        <dbReference type="Google" id="ProtNLM"/>
    </source>
</evidence>
<dbReference type="PROSITE" id="PS51257">
    <property type="entry name" value="PROKAR_LIPOPROTEIN"/>
    <property type="match status" value="1"/>
</dbReference>
<dbReference type="Proteomes" id="UP000588369">
    <property type="component" value="Unassembled WGS sequence"/>
</dbReference>
<evidence type="ECO:0000313" key="2">
    <source>
        <dbReference type="EMBL" id="NME62874.1"/>
    </source>
</evidence>
<gene>
    <name evidence="2" type="ORF">HF844_08770</name>
</gene>
<feature type="signal peptide" evidence="1">
    <location>
        <begin position="1"/>
        <end position="22"/>
    </location>
</feature>
<dbReference type="RefSeq" id="WP_168984614.1">
    <property type="nucleotide sequence ID" value="NZ_JABAGI010000020.1"/>
</dbReference>
<evidence type="ECO:0000313" key="3">
    <source>
        <dbReference type="Proteomes" id="UP000588369"/>
    </source>
</evidence>
<comment type="caution">
    <text evidence="2">The sequence shown here is derived from an EMBL/GenBank/DDBJ whole genome shotgun (WGS) entry which is preliminary data.</text>
</comment>
<accession>A0A7X9NS84</accession>
<evidence type="ECO:0000256" key="1">
    <source>
        <dbReference type="SAM" id="SignalP"/>
    </source>
</evidence>
<name>A0A7X9NS84_9BIFI</name>
<feature type="chain" id="PRO_5038569769" description="Lipoprotein" evidence="1">
    <location>
        <begin position="23"/>
        <end position="340"/>
    </location>
</feature>
<reference evidence="2 3" key="1">
    <citation type="submission" date="2020-04" db="EMBL/GenBank/DDBJ databases">
        <authorList>
            <person name="Hitch T.C.A."/>
            <person name="Wylensek D."/>
            <person name="Clavel T."/>
        </authorList>
    </citation>
    <scope>NUCLEOTIDE SEQUENCE [LARGE SCALE GENOMIC DNA]</scope>
    <source>
        <strain evidence="2 3">BSM-130-P53-3C</strain>
    </source>
</reference>
<keyword evidence="1" id="KW-0732">Signal</keyword>